<feature type="region of interest" description="Disordered" evidence="1">
    <location>
        <begin position="215"/>
        <end position="260"/>
    </location>
</feature>
<dbReference type="AlphaFoldDB" id="A0A931CLW4"/>
<dbReference type="SUPFAM" id="SSF55961">
    <property type="entry name" value="Bet v1-like"/>
    <property type="match status" value="1"/>
</dbReference>
<accession>A0A931CLW4</accession>
<evidence type="ECO:0000313" key="3">
    <source>
        <dbReference type="Proteomes" id="UP000598146"/>
    </source>
</evidence>
<proteinExistence type="predicted"/>
<evidence type="ECO:0000256" key="1">
    <source>
        <dbReference type="SAM" id="MobiDB-lite"/>
    </source>
</evidence>
<dbReference type="EMBL" id="JADQTO010000042">
    <property type="protein sequence ID" value="MBG0568683.1"/>
    <property type="molecule type" value="Genomic_DNA"/>
</dbReference>
<organism evidence="2 3">
    <name type="scientific">Actinoplanes aureus</name>
    <dbReference type="NCBI Taxonomy" id="2792083"/>
    <lineage>
        <taxon>Bacteria</taxon>
        <taxon>Bacillati</taxon>
        <taxon>Actinomycetota</taxon>
        <taxon>Actinomycetes</taxon>
        <taxon>Micromonosporales</taxon>
        <taxon>Micromonosporaceae</taxon>
        <taxon>Actinoplanes</taxon>
    </lineage>
</organism>
<dbReference type="RefSeq" id="WP_196420452.1">
    <property type="nucleotide sequence ID" value="NZ_JADQTO010000042.1"/>
</dbReference>
<sequence length="260" mass="29059">MPDTGPSSARWTPPAPTAADLVRQLRDVVADLPRFLAAPLRRRRHRTWGATPAEVTAAMPGDDLLPRAQYRSTRAITIAVPPGQVWPWLVQVGCGRAGWYADDLLDNFARPSARRIISDLQDLQVGQWLPYGPKPAERTSFIVDSFDQPHWMLWRSRARSWVWRLIPLADGRTRLISRLNTFYDWRCPGTLVTVLLMEFGDYAMMRRMLRGIRDRAEAEQQRSAQAAPSAGSATDQMTPGMPPTDRAGPDPGHSGLSPPG</sequence>
<evidence type="ECO:0000313" key="2">
    <source>
        <dbReference type="EMBL" id="MBG0568683.1"/>
    </source>
</evidence>
<name>A0A931CLW4_9ACTN</name>
<reference evidence="2" key="1">
    <citation type="submission" date="2020-11" db="EMBL/GenBank/DDBJ databases">
        <title>Isolation and identification of active actinomycetes.</title>
        <authorList>
            <person name="Sun X."/>
        </authorList>
    </citation>
    <scope>NUCLEOTIDE SEQUENCE</scope>
    <source>
        <strain evidence="2">NEAU-A11</strain>
    </source>
</reference>
<protein>
    <recommendedName>
        <fullName evidence="4">SRPBCC family protein</fullName>
    </recommendedName>
</protein>
<evidence type="ECO:0008006" key="4">
    <source>
        <dbReference type="Google" id="ProtNLM"/>
    </source>
</evidence>
<keyword evidence="3" id="KW-1185">Reference proteome</keyword>
<dbReference type="Proteomes" id="UP000598146">
    <property type="component" value="Unassembled WGS sequence"/>
</dbReference>
<feature type="compositionally biased region" description="Low complexity" evidence="1">
    <location>
        <begin position="221"/>
        <end position="233"/>
    </location>
</feature>
<gene>
    <name evidence="2" type="ORF">I4J89_45435</name>
</gene>
<comment type="caution">
    <text evidence="2">The sequence shown here is derived from an EMBL/GenBank/DDBJ whole genome shotgun (WGS) entry which is preliminary data.</text>
</comment>